<evidence type="ECO:0000313" key="2">
    <source>
        <dbReference type="Proteomes" id="UP000005959"/>
    </source>
</evidence>
<accession>G9YCJ5</accession>
<reference evidence="1 2" key="1">
    <citation type="submission" date="2011-08" db="EMBL/GenBank/DDBJ databases">
        <authorList>
            <person name="Weinstock G."/>
            <person name="Sodergren E."/>
            <person name="Clifton S."/>
            <person name="Fulton L."/>
            <person name="Fulton B."/>
            <person name="Courtney L."/>
            <person name="Fronick C."/>
            <person name="Harrison M."/>
            <person name="Strong C."/>
            <person name="Farmer C."/>
            <person name="Delahaunty K."/>
            <person name="Markovic C."/>
            <person name="Hall O."/>
            <person name="Minx P."/>
            <person name="Tomlinson C."/>
            <person name="Mitreva M."/>
            <person name="Hou S."/>
            <person name="Chen J."/>
            <person name="Wollam A."/>
            <person name="Pepin K.H."/>
            <person name="Johnson M."/>
            <person name="Bhonagiri V."/>
            <person name="Zhang X."/>
            <person name="Suruliraj S."/>
            <person name="Warren W."/>
            <person name="Chinwalla A."/>
            <person name="Mardis E.R."/>
            <person name="Wilson R.K."/>
        </authorList>
    </citation>
    <scope>NUCLEOTIDE SEQUENCE [LARGE SCALE GENOMIC DNA]</scope>
    <source>
        <strain evidence="1 2">ATCC 51873</strain>
    </source>
</reference>
<dbReference type="PATRIC" id="fig|1002364.3.peg.3892"/>
<dbReference type="Proteomes" id="UP000005959">
    <property type="component" value="Unassembled WGS sequence"/>
</dbReference>
<protein>
    <submittedName>
        <fullName evidence="1">Uncharacterized protein</fullName>
    </submittedName>
</protein>
<comment type="caution">
    <text evidence="1">The sequence shown here is derived from an EMBL/GenBank/DDBJ whole genome shotgun (WGS) entry which is preliminary data.</text>
</comment>
<dbReference type="AlphaFoldDB" id="G9YCJ5"/>
<organism evidence="1 2">
    <name type="scientific">Hafnia alvei ATCC 51873</name>
    <dbReference type="NCBI Taxonomy" id="1002364"/>
    <lineage>
        <taxon>Bacteria</taxon>
        <taxon>Pseudomonadati</taxon>
        <taxon>Pseudomonadota</taxon>
        <taxon>Gammaproteobacteria</taxon>
        <taxon>Enterobacterales</taxon>
        <taxon>Hafniaceae</taxon>
        <taxon>Hafnia</taxon>
    </lineage>
</organism>
<evidence type="ECO:0000313" key="1">
    <source>
        <dbReference type="EMBL" id="EHM38575.1"/>
    </source>
</evidence>
<sequence>MYKNKKLKTKSVTDKNSGNALFSFYKMVVSGQVKAHWGRRFSIAPSVI</sequence>
<dbReference type="HOGENOM" id="CLU_3153445_0_0_6"/>
<gene>
    <name evidence="1" type="ORF">HMPREF0454_04333</name>
</gene>
<dbReference type="EMBL" id="AGCI01000101">
    <property type="protein sequence ID" value="EHM38575.1"/>
    <property type="molecule type" value="Genomic_DNA"/>
</dbReference>
<name>G9YCJ5_HAFAL</name>
<proteinExistence type="predicted"/>